<comment type="subcellular location">
    <subcellularLocation>
        <location evidence="1">Cell membrane</location>
        <topology evidence="1">Single-pass type I membrane protein</topology>
    </subcellularLocation>
</comment>
<name>A0AAW0LJW0_QUESU</name>
<keyword evidence="9" id="KW-0675">Receptor</keyword>
<evidence type="ECO:0000256" key="6">
    <source>
        <dbReference type="ARBA" id="ARBA00022737"/>
    </source>
</evidence>
<dbReference type="AlphaFoldDB" id="A0AAW0LJW0"/>
<dbReference type="Pfam" id="PF00560">
    <property type="entry name" value="LRR_1"/>
    <property type="match status" value="2"/>
</dbReference>
<comment type="similarity">
    <text evidence="2">Belongs to the RLP family.</text>
</comment>
<accession>A0AAW0LJW0</accession>
<gene>
    <name evidence="11" type="primary">RLP7_8</name>
    <name evidence="11" type="ORF">CFP56_042734</name>
</gene>
<reference evidence="11 12" key="1">
    <citation type="journal article" date="2018" name="Sci. Data">
        <title>The draft genome sequence of cork oak.</title>
        <authorList>
            <person name="Ramos A.M."/>
            <person name="Usie A."/>
            <person name="Barbosa P."/>
            <person name="Barros P.M."/>
            <person name="Capote T."/>
            <person name="Chaves I."/>
            <person name="Simoes F."/>
            <person name="Abreu I."/>
            <person name="Carrasquinho I."/>
            <person name="Faro C."/>
            <person name="Guimaraes J.B."/>
            <person name="Mendonca D."/>
            <person name="Nobrega F."/>
            <person name="Rodrigues L."/>
            <person name="Saibo N.J.M."/>
            <person name="Varela M.C."/>
            <person name="Egas C."/>
            <person name="Matos J."/>
            <person name="Miguel C.M."/>
            <person name="Oliveira M.M."/>
            <person name="Ricardo C.P."/>
            <person name="Goncalves S."/>
        </authorList>
    </citation>
    <scope>NUCLEOTIDE SEQUENCE [LARGE SCALE GENOMIC DNA]</scope>
    <source>
        <strain evidence="12">cv. HL8</strain>
    </source>
</reference>
<evidence type="ECO:0000256" key="2">
    <source>
        <dbReference type="ARBA" id="ARBA00009592"/>
    </source>
</evidence>
<evidence type="ECO:0000256" key="8">
    <source>
        <dbReference type="ARBA" id="ARBA00023136"/>
    </source>
</evidence>
<keyword evidence="7" id="KW-1133">Transmembrane helix</keyword>
<dbReference type="PANTHER" id="PTHR27004:SF428">
    <property type="entry name" value="OS01G0160600 PROTEIN"/>
    <property type="match status" value="1"/>
</dbReference>
<keyword evidence="5" id="KW-0812">Transmembrane</keyword>
<sequence length="253" mass="29407">MEFTDVKELLSWLFVEDKSVELFAFTAWMVWNQRNKIRASQNAVPLHLLCYDLQRDGRGYEDAWRGHTKQALLKRKVTADPICERCRSAVEESVHAVWSCSELGEVWDVGDEWCFRSEMEFTDVKELLSWLFVEDKSVELFAFTAWMVWNQRNKIRASQNAVPLHLVAEQAKQKLNQFKADWRNPRVRALEVLDVSNNQLIGQIPQCLLNSSNSLVLSMRNNHFQGNLPEPFINGCSLRTLDLNHNQIEGKIP</sequence>
<dbReference type="GO" id="GO:0005886">
    <property type="term" value="C:plasma membrane"/>
    <property type="evidence" value="ECO:0007669"/>
    <property type="project" value="UniProtKB-SubCell"/>
</dbReference>
<keyword evidence="12" id="KW-1185">Reference proteome</keyword>
<dbReference type="InterPro" id="IPR032675">
    <property type="entry name" value="LRR_dom_sf"/>
</dbReference>
<dbReference type="PANTHER" id="PTHR27004">
    <property type="entry name" value="RECEPTOR-LIKE PROTEIN 12 ISOFORM X1"/>
    <property type="match status" value="1"/>
</dbReference>
<keyword evidence="3" id="KW-1003">Cell membrane</keyword>
<evidence type="ECO:0000256" key="1">
    <source>
        <dbReference type="ARBA" id="ARBA00004251"/>
    </source>
</evidence>
<evidence type="ECO:0000256" key="9">
    <source>
        <dbReference type="ARBA" id="ARBA00023170"/>
    </source>
</evidence>
<evidence type="ECO:0000256" key="10">
    <source>
        <dbReference type="ARBA" id="ARBA00023180"/>
    </source>
</evidence>
<dbReference type="EMBL" id="PKMF04000090">
    <property type="protein sequence ID" value="KAK7851209.1"/>
    <property type="molecule type" value="Genomic_DNA"/>
</dbReference>
<keyword evidence="6" id="KW-0677">Repeat</keyword>
<keyword evidence="8" id="KW-0472">Membrane</keyword>
<evidence type="ECO:0000313" key="12">
    <source>
        <dbReference type="Proteomes" id="UP000237347"/>
    </source>
</evidence>
<comment type="caution">
    <text evidence="11">The sequence shown here is derived from an EMBL/GenBank/DDBJ whole genome shotgun (WGS) entry which is preliminary data.</text>
</comment>
<dbReference type="Proteomes" id="UP000237347">
    <property type="component" value="Unassembled WGS sequence"/>
</dbReference>
<dbReference type="SUPFAM" id="SSF52058">
    <property type="entry name" value="L domain-like"/>
    <property type="match status" value="1"/>
</dbReference>
<evidence type="ECO:0000256" key="7">
    <source>
        <dbReference type="ARBA" id="ARBA00022989"/>
    </source>
</evidence>
<organism evidence="11 12">
    <name type="scientific">Quercus suber</name>
    <name type="common">Cork oak</name>
    <dbReference type="NCBI Taxonomy" id="58331"/>
    <lineage>
        <taxon>Eukaryota</taxon>
        <taxon>Viridiplantae</taxon>
        <taxon>Streptophyta</taxon>
        <taxon>Embryophyta</taxon>
        <taxon>Tracheophyta</taxon>
        <taxon>Spermatophyta</taxon>
        <taxon>Magnoliopsida</taxon>
        <taxon>eudicotyledons</taxon>
        <taxon>Gunneridae</taxon>
        <taxon>Pentapetalae</taxon>
        <taxon>rosids</taxon>
        <taxon>fabids</taxon>
        <taxon>Fagales</taxon>
        <taxon>Fagaceae</taxon>
        <taxon>Quercus</taxon>
    </lineage>
</organism>
<evidence type="ECO:0000256" key="5">
    <source>
        <dbReference type="ARBA" id="ARBA00022692"/>
    </source>
</evidence>
<proteinExistence type="inferred from homology"/>
<evidence type="ECO:0000313" key="11">
    <source>
        <dbReference type="EMBL" id="KAK7851209.1"/>
    </source>
</evidence>
<keyword evidence="4" id="KW-0433">Leucine-rich repeat</keyword>
<dbReference type="PROSITE" id="PS51450">
    <property type="entry name" value="LRR"/>
    <property type="match status" value="1"/>
</dbReference>
<evidence type="ECO:0000256" key="4">
    <source>
        <dbReference type="ARBA" id="ARBA00022614"/>
    </source>
</evidence>
<evidence type="ECO:0000256" key="3">
    <source>
        <dbReference type="ARBA" id="ARBA00022475"/>
    </source>
</evidence>
<dbReference type="Gene3D" id="3.80.10.10">
    <property type="entry name" value="Ribonuclease Inhibitor"/>
    <property type="match status" value="1"/>
</dbReference>
<dbReference type="InterPro" id="IPR001611">
    <property type="entry name" value="Leu-rich_rpt"/>
</dbReference>
<keyword evidence="10" id="KW-0325">Glycoprotein</keyword>
<protein>
    <submittedName>
        <fullName evidence="11">Receptor-like protein 7</fullName>
    </submittedName>
</protein>